<name>A0A4P6X1L5_HYDPS</name>
<keyword evidence="2" id="KW-0004">4Fe-4S</keyword>
<gene>
    <name evidence="8" type="primary">pqqE</name>
    <name evidence="8" type="ORF">HPF_22435</name>
</gene>
<feature type="domain" description="Radical SAM core" evidence="7">
    <location>
        <begin position="29"/>
        <end position="158"/>
    </location>
</feature>
<evidence type="ECO:0000256" key="6">
    <source>
        <dbReference type="ARBA" id="ARBA00023014"/>
    </source>
</evidence>
<dbReference type="SFLD" id="SFLDS00029">
    <property type="entry name" value="Radical_SAM"/>
    <property type="match status" value="1"/>
</dbReference>
<keyword evidence="5" id="KW-0408">Iron</keyword>
<dbReference type="SFLD" id="SFLDG01387">
    <property type="entry name" value="BtrN-like_SPASM_domain_contain"/>
    <property type="match status" value="1"/>
</dbReference>
<dbReference type="GO" id="GO:0003824">
    <property type="term" value="F:catalytic activity"/>
    <property type="evidence" value="ECO:0007669"/>
    <property type="project" value="InterPro"/>
</dbReference>
<evidence type="ECO:0000256" key="3">
    <source>
        <dbReference type="ARBA" id="ARBA00022691"/>
    </source>
</evidence>
<dbReference type="InterPro" id="IPR013785">
    <property type="entry name" value="Aldolase_TIM"/>
</dbReference>
<accession>A0A4P6X1L5</accession>
<reference evidence="8 9" key="1">
    <citation type="submission" date="2019-03" db="EMBL/GenBank/DDBJ databases">
        <authorList>
            <person name="Sebastian G."/>
            <person name="Baumann P."/>
            <person name="Ruckert C."/>
            <person name="Kalinowski J."/>
            <person name="Nebel B."/>
            <person name="Takors R."/>
            <person name="Blombach B."/>
        </authorList>
    </citation>
    <scope>NUCLEOTIDE SEQUENCE [LARGE SCALE GENOMIC DNA]</scope>
    <source>
        <strain evidence="8 9">DSM 1084</strain>
    </source>
</reference>
<dbReference type="PANTHER" id="PTHR11228:SF34">
    <property type="entry name" value="TUNGSTEN-CONTAINING ALDEHYDE FERREDOXIN OXIDOREDUCTASE COFACTOR MODIFYING PROTEIN"/>
    <property type="match status" value="1"/>
</dbReference>
<dbReference type="CDD" id="cd01335">
    <property type="entry name" value="Radical_SAM"/>
    <property type="match status" value="1"/>
</dbReference>
<dbReference type="SFLD" id="SFLDG01067">
    <property type="entry name" value="SPASM/twitch_domain_containing"/>
    <property type="match status" value="1"/>
</dbReference>
<dbReference type="RefSeq" id="WP_133157893.1">
    <property type="nucleotide sequence ID" value="NZ_CP037867.1"/>
</dbReference>
<dbReference type="Proteomes" id="UP000293912">
    <property type="component" value="Chromosome"/>
</dbReference>
<dbReference type="InterPro" id="IPR007197">
    <property type="entry name" value="rSAM"/>
</dbReference>
<evidence type="ECO:0000313" key="9">
    <source>
        <dbReference type="Proteomes" id="UP000293912"/>
    </source>
</evidence>
<dbReference type="GO" id="GO:0051536">
    <property type="term" value="F:iron-sulfur cluster binding"/>
    <property type="evidence" value="ECO:0007669"/>
    <property type="project" value="UniProtKB-KW"/>
</dbReference>
<evidence type="ECO:0000256" key="1">
    <source>
        <dbReference type="ARBA" id="ARBA00001966"/>
    </source>
</evidence>
<dbReference type="GO" id="GO:0046872">
    <property type="term" value="F:metal ion binding"/>
    <property type="evidence" value="ECO:0007669"/>
    <property type="project" value="UniProtKB-KW"/>
</dbReference>
<proteinExistence type="predicted"/>
<keyword evidence="3" id="KW-0949">S-adenosyl-L-methionine</keyword>
<dbReference type="CDD" id="cd21109">
    <property type="entry name" value="SPASM"/>
    <property type="match status" value="1"/>
</dbReference>
<dbReference type="PANTHER" id="PTHR11228">
    <property type="entry name" value="RADICAL SAM DOMAIN PROTEIN"/>
    <property type="match status" value="1"/>
</dbReference>
<keyword evidence="6" id="KW-0411">Iron-sulfur</keyword>
<keyword evidence="4" id="KW-0479">Metal-binding</keyword>
<dbReference type="SUPFAM" id="SSF102114">
    <property type="entry name" value="Radical SAM enzymes"/>
    <property type="match status" value="1"/>
</dbReference>
<comment type="cofactor">
    <cofactor evidence="1">
        <name>[4Fe-4S] cluster</name>
        <dbReference type="ChEBI" id="CHEBI:49883"/>
    </cofactor>
</comment>
<dbReference type="Gene3D" id="3.20.20.70">
    <property type="entry name" value="Aldolase class I"/>
    <property type="match status" value="1"/>
</dbReference>
<dbReference type="InterPro" id="IPR050377">
    <property type="entry name" value="Radical_SAM_PqqE_MftC-like"/>
</dbReference>
<sequence length="315" mass="35316">MAHADLENIARTLRRFPFPKKFAVELCAECNLACSMCHHPNMKRPKGVMPFELWKKCADEIAATAPDTECWFSFCGEPLLEPALLFRCLSYGRSVGLQSLNVNTNGMLLTPELDDALLDSGVHLVVFGIDGFSKQSFEKYRVKANRDVVYANAERLLARRDARGLPVAIQTQFIVMDDNASEVDAYKAHWLERNAVVKVRRQLSWGGKFDTGLAITPENRIPCPWAITMMHVFWDGRIPRCPGDTEGEEGEGNAWHASLSDLWARLGGYRDLHLARSFDALPERCKTCTDWMTGAAERVRPESGAVPLEPVCSRA</sequence>
<protein>
    <submittedName>
        <fullName evidence="8">Coenzyme PQQ synthesis protein E</fullName>
    </submittedName>
</protein>
<evidence type="ECO:0000313" key="8">
    <source>
        <dbReference type="EMBL" id="QBM30462.1"/>
    </source>
</evidence>
<evidence type="ECO:0000259" key="7">
    <source>
        <dbReference type="Pfam" id="PF04055"/>
    </source>
</evidence>
<dbReference type="InterPro" id="IPR034391">
    <property type="entry name" value="AdoMet-like_SPASM_containing"/>
</dbReference>
<evidence type="ECO:0000256" key="4">
    <source>
        <dbReference type="ARBA" id="ARBA00022723"/>
    </source>
</evidence>
<dbReference type="InterPro" id="IPR058240">
    <property type="entry name" value="rSAM_sf"/>
</dbReference>
<evidence type="ECO:0000256" key="2">
    <source>
        <dbReference type="ARBA" id="ARBA00022485"/>
    </source>
</evidence>
<keyword evidence="9" id="KW-1185">Reference proteome</keyword>
<dbReference type="KEGG" id="hpse:HPF_22435"/>
<evidence type="ECO:0000256" key="5">
    <source>
        <dbReference type="ARBA" id="ARBA00023004"/>
    </source>
</evidence>
<dbReference type="Pfam" id="PF04055">
    <property type="entry name" value="Radical_SAM"/>
    <property type="match status" value="1"/>
</dbReference>
<organism evidence="8 9">
    <name type="scientific">Hydrogenophaga pseudoflava</name>
    <name type="common">Pseudomonas carboxydoflava</name>
    <dbReference type="NCBI Taxonomy" id="47421"/>
    <lineage>
        <taxon>Bacteria</taxon>
        <taxon>Pseudomonadati</taxon>
        <taxon>Pseudomonadota</taxon>
        <taxon>Betaproteobacteria</taxon>
        <taxon>Burkholderiales</taxon>
        <taxon>Comamonadaceae</taxon>
        <taxon>Hydrogenophaga</taxon>
    </lineage>
</organism>
<dbReference type="EMBL" id="CP037867">
    <property type="protein sequence ID" value="QBM30462.1"/>
    <property type="molecule type" value="Genomic_DNA"/>
</dbReference>
<dbReference type="AlphaFoldDB" id="A0A4P6X1L5"/>